<sequence>MPKRFFPVSLTLLLLLLPCLLIAQDYERETRARQAFWTEVNLMYKTKGRWSFQLDHQYRRQAEDNNGRDWNVFRYPLLQVFRPWVSYQLSTPVRLSLSPVGLWWNWGRTSEYQPLTFFQEVRVIPQLQITKPLGDGEFIQRFRTELRWPSQTDTLATTYIFLSDGESQQVLADRFNIRLRAMARWLNPVFKRSATDKRWYTHVSLEPMVVVSRSITRFDQNRTYVAMGRRLNDHIRFELGYLNQFSIQTNAADRLRTFRFNNALHVYMYLENFRRSKSQPDSGPE</sequence>
<reference evidence="1 2" key="1">
    <citation type="submission" date="2018-08" db="EMBL/GenBank/DDBJ databases">
        <title>Fibrisoma montanum sp. nov., isolated from Danxia mountain soil.</title>
        <authorList>
            <person name="Huang Y."/>
        </authorList>
    </citation>
    <scope>NUCLEOTIDE SEQUENCE [LARGE SCALE GENOMIC DNA]</scope>
    <source>
        <strain evidence="1 2">HYT19</strain>
    </source>
</reference>
<dbReference type="EMBL" id="QXED01000002">
    <property type="protein sequence ID" value="RIV24883.1"/>
    <property type="molecule type" value="Genomic_DNA"/>
</dbReference>
<evidence type="ECO:0000313" key="1">
    <source>
        <dbReference type="EMBL" id="RIV24883.1"/>
    </source>
</evidence>
<dbReference type="Proteomes" id="UP000283523">
    <property type="component" value="Unassembled WGS sequence"/>
</dbReference>
<dbReference type="Pfam" id="PF10677">
    <property type="entry name" value="DUF2490"/>
    <property type="match status" value="1"/>
</dbReference>
<evidence type="ECO:0000313" key="2">
    <source>
        <dbReference type="Proteomes" id="UP000283523"/>
    </source>
</evidence>
<dbReference type="AlphaFoldDB" id="A0A418MDT5"/>
<name>A0A418MDT5_9BACT</name>
<organism evidence="1 2">
    <name type="scientific">Fibrisoma montanum</name>
    <dbReference type="NCBI Taxonomy" id="2305895"/>
    <lineage>
        <taxon>Bacteria</taxon>
        <taxon>Pseudomonadati</taxon>
        <taxon>Bacteroidota</taxon>
        <taxon>Cytophagia</taxon>
        <taxon>Cytophagales</taxon>
        <taxon>Spirosomataceae</taxon>
        <taxon>Fibrisoma</taxon>
    </lineage>
</organism>
<dbReference type="InterPro" id="IPR019619">
    <property type="entry name" value="DUF2490"/>
</dbReference>
<proteinExistence type="predicted"/>
<comment type="caution">
    <text evidence="1">The sequence shown here is derived from an EMBL/GenBank/DDBJ whole genome shotgun (WGS) entry which is preliminary data.</text>
</comment>
<dbReference type="OrthoDB" id="1118734at2"/>
<gene>
    <name evidence="1" type="ORF">DYU11_06075</name>
</gene>
<protein>
    <submittedName>
        <fullName evidence="1">DUF2490 domain-containing protein</fullName>
    </submittedName>
</protein>
<accession>A0A418MDT5</accession>
<dbReference type="RefSeq" id="WP_119666772.1">
    <property type="nucleotide sequence ID" value="NZ_QXED01000002.1"/>
</dbReference>
<keyword evidence="2" id="KW-1185">Reference proteome</keyword>